<dbReference type="Proteomes" id="UP001620295">
    <property type="component" value="Unassembled WGS sequence"/>
</dbReference>
<gene>
    <name evidence="2" type="ORF">ACI2L5_13705</name>
</gene>
<sequence>MAIIGEACGVPEPWELVARRLSWSRTVAREAVHRASVAEVLLTDVRALGGDRFVAAVQWPRSHPTFPHGPDGRHHPLMVAETLRQLGIYLPSRHFATPAGSRFVIRDLSFTLDPAAEPRAEHGATDVVCRAAVTDVRTAPCGRFVTGLRLDIGLLVGGTPFARAGGTARFLDPQAYETARRAASEAAARPRAGVLARPSPRSVAVPAARDVLVVREAGILRLDPVDLRHPFFFDHWSDHVPGLVLLEAARQAAALATEGVHIRPVGCRLRALRFTEFAPPARVECVPHGRTCVFRLRQAGEWTVVGVLQYP</sequence>
<reference evidence="2 3" key="1">
    <citation type="submission" date="2024-11" db="EMBL/GenBank/DDBJ databases">
        <title>The Natural Products Discovery Center: Release of the First 8490 Sequenced Strains for Exploring Actinobacteria Biosynthetic Diversity.</title>
        <authorList>
            <person name="Kalkreuter E."/>
            <person name="Kautsar S.A."/>
            <person name="Yang D."/>
            <person name="Bader C.D."/>
            <person name="Teijaro C.N."/>
            <person name="Fluegel L."/>
            <person name="Davis C.M."/>
            <person name="Simpson J.R."/>
            <person name="Lauterbach L."/>
            <person name="Steele A.D."/>
            <person name="Gui C."/>
            <person name="Meng S."/>
            <person name="Li G."/>
            <person name="Viehrig K."/>
            <person name="Ye F."/>
            <person name="Su P."/>
            <person name="Kiefer A.F."/>
            <person name="Nichols A."/>
            <person name="Cepeda A.J."/>
            <person name="Yan W."/>
            <person name="Fan B."/>
            <person name="Jiang Y."/>
            <person name="Adhikari A."/>
            <person name="Zheng C.-J."/>
            <person name="Schuster L."/>
            <person name="Cowan T.M."/>
            <person name="Smanski M.J."/>
            <person name="Chevrette M.G."/>
            <person name="De Carvalho L.P.S."/>
            <person name="Shen B."/>
        </authorList>
    </citation>
    <scope>NUCLEOTIDE SEQUENCE [LARGE SCALE GENOMIC DNA]</scope>
    <source>
        <strain evidence="2 3">NPDC020863</strain>
    </source>
</reference>
<evidence type="ECO:0000313" key="3">
    <source>
        <dbReference type="Proteomes" id="UP001620295"/>
    </source>
</evidence>
<accession>A0ABW8LJ92</accession>
<dbReference type="EMBL" id="JBJDQH010000004">
    <property type="protein sequence ID" value="MFK4265984.1"/>
    <property type="molecule type" value="Genomic_DNA"/>
</dbReference>
<dbReference type="InterPro" id="IPR005509">
    <property type="entry name" value="AfsA_hotdog_dom"/>
</dbReference>
<dbReference type="Pfam" id="PF03756">
    <property type="entry name" value="AfsA"/>
    <property type="match status" value="2"/>
</dbReference>
<feature type="domain" description="A-factor biosynthesis hotdog" evidence="1">
    <location>
        <begin position="31"/>
        <end position="169"/>
    </location>
</feature>
<keyword evidence="3" id="KW-1185">Reference proteome</keyword>
<evidence type="ECO:0000259" key="1">
    <source>
        <dbReference type="Pfam" id="PF03756"/>
    </source>
</evidence>
<dbReference type="RefSeq" id="WP_358642244.1">
    <property type="nucleotide sequence ID" value="NZ_JBFACG010000008.1"/>
</dbReference>
<protein>
    <submittedName>
        <fullName evidence="2">ScbA/BarX family gamma-butyrolactone biosynthesis protein</fullName>
    </submittedName>
</protein>
<dbReference type="NCBIfam" id="NF041195">
    <property type="entry name" value="ScbA_BarX_GamBu"/>
    <property type="match status" value="1"/>
</dbReference>
<feature type="domain" description="A-factor biosynthesis hotdog" evidence="1">
    <location>
        <begin position="226"/>
        <end position="257"/>
    </location>
</feature>
<dbReference type="InterPro" id="IPR047757">
    <property type="entry name" value="AfsA-like"/>
</dbReference>
<proteinExistence type="predicted"/>
<comment type="caution">
    <text evidence="2">The sequence shown here is derived from an EMBL/GenBank/DDBJ whole genome shotgun (WGS) entry which is preliminary data.</text>
</comment>
<organism evidence="2 3">
    <name type="scientific">Streptomyces milbemycinicus</name>
    <dbReference type="NCBI Taxonomy" id="476552"/>
    <lineage>
        <taxon>Bacteria</taxon>
        <taxon>Bacillati</taxon>
        <taxon>Actinomycetota</taxon>
        <taxon>Actinomycetes</taxon>
        <taxon>Kitasatosporales</taxon>
        <taxon>Streptomycetaceae</taxon>
        <taxon>Streptomyces</taxon>
    </lineage>
</organism>
<name>A0ABW8LJ92_9ACTN</name>
<evidence type="ECO:0000313" key="2">
    <source>
        <dbReference type="EMBL" id="MFK4265984.1"/>
    </source>
</evidence>